<feature type="compositionally biased region" description="Polar residues" evidence="1">
    <location>
        <begin position="34"/>
        <end position="55"/>
    </location>
</feature>
<feature type="signal peptide" evidence="2">
    <location>
        <begin position="1"/>
        <end position="32"/>
    </location>
</feature>
<organism evidence="3 4">
    <name type="scientific">Bodo saltans</name>
    <name type="common">Flagellated protozoan</name>
    <dbReference type="NCBI Taxonomy" id="75058"/>
    <lineage>
        <taxon>Eukaryota</taxon>
        <taxon>Discoba</taxon>
        <taxon>Euglenozoa</taxon>
        <taxon>Kinetoplastea</taxon>
        <taxon>Metakinetoplastina</taxon>
        <taxon>Eubodonida</taxon>
        <taxon>Bodonidae</taxon>
        <taxon>Bodo</taxon>
    </lineage>
</organism>
<feature type="compositionally biased region" description="Low complexity" evidence="1">
    <location>
        <begin position="82"/>
        <end position="103"/>
    </location>
</feature>
<evidence type="ECO:0000256" key="2">
    <source>
        <dbReference type="SAM" id="SignalP"/>
    </source>
</evidence>
<reference evidence="4" key="1">
    <citation type="submission" date="2015-09" db="EMBL/GenBank/DDBJ databases">
        <authorList>
            <consortium name="Pathogen Informatics"/>
        </authorList>
    </citation>
    <scope>NUCLEOTIDE SEQUENCE [LARGE SCALE GENOMIC DNA]</scope>
    <source>
        <strain evidence="4">Lake Konstanz</strain>
    </source>
</reference>
<evidence type="ECO:0000313" key="4">
    <source>
        <dbReference type="Proteomes" id="UP000051952"/>
    </source>
</evidence>
<dbReference type="AlphaFoldDB" id="A0A0S4IY15"/>
<dbReference type="VEuPathDB" id="TriTrypDB:BSAL_80335"/>
<keyword evidence="2" id="KW-0732">Signal</keyword>
<dbReference type="EMBL" id="CYKH01000847">
    <property type="protein sequence ID" value="CUG50587.1"/>
    <property type="molecule type" value="Genomic_DNA"/>
</dbReference>
<keyword evidence="4" id="KW-1185">Reference proteome</keyword>
<evidence type="ECO:0000256" key="1">
    <source>
        <dbReference type="SAM" id="MobiDB-lite"/>
    </source>
</evidence>
<accession>A0A0S4IY15</accession>
<feature type="region of interest" description="Disordered" evidence="1">
    <location>
        <begin position="34"/>
        <end position="103"/>
    </location>
</feature>
<feature type="chain" id="PRO_5006621782" evidence="2">
    <location>
        <begin position="33"/>
        <end position="184"/>
    </location>
</feature>
<protein>
    <submittedName>
        <fullName evidence="3">Membrane-associated protein, putative</fullName>
    </submittedName>
</protein>
<gene>
    <name evidence="3" type="ORF">BSAL_80335</name>
</gene>
<sequence>MVSAAERTIKKRGIAFVRLLLLFVVIINAVDASNSRSTPSTEDPSPKQSHTQTRTFVAPQPPPPTTTEQAPPSPAANDTNISSSTTTTQSPATPTTSDDGGGCDDSCTALAAGLGGAAACFLILGSALGYYLFKNTDPYAVVDHSYQMSPIMTSVSVMHVPLLVNNDSDVLQLQEIKKTDFDFI</sequence>
<proteinExistence type="predicted"/>
<name>A0A0S4IY15_BODSA</name>
<evidence type="ECO:0000313" key="3">
    <source>
        <dbReference type="EMBL" id="CUG50587.1"/>
    </source>
</evidence>
<dbReference type="Proteomes" id="UP000051952">
    <property type="component" value="Unassembled WGS sequence"/>
</dbReference>